<dbReference type="GO" id="GO:0003723">
    <property type="term" value="F:RNA binding"/>
    <property type="evidence" value="ECO:0007669"/>
    <property type="project" value="UniProtKB-UniRule"/>
</dbReference>
<evidence type="ECO:0000256" key="1">
    <source>
        <dbReference type="ARBA" id="ARBA00007494"/>
    </source>
</evidence>
<dbReference type="Pfam" id="PF17125">
    <property type="entry name" value="Methyltr_RsmF_N"/>
    <property type="match status" value="1"/>
</dbReference>
<dbReference type="InterPro" id="IPR023267">
    <property type="entry name" value="RCMT"/>
</dbReference>
<dbReference type="PROSITE" id="PS51686">
    <property type="entry name" value="SAM_MT_RSMB_NOP"/>
    <property type="match status" value="1"/>
</dbReference>
<dbReference type="SUPFAM" id="SSF53335">
    <property type="entry name" value="S-adenosyl-L-methionine-dependent methyltransferases"/>
    <property type="match status" value="1"/>
</dbReference>
<evidence type="ECO:0000256" key="7">
    <source>
        <dbReference type="PROSITE-ProRule" id="PRU01023"/>
    </source>
</evidence>
<dbReference type="Gene3D" id="2.30.130.60">
    <property type="match status" value="1"/>
</dbReference>
<dbReference type="CDD" id="cd02440">
    <property type="entry name" value="AdoMet_MTases"/>
    <property type="match status" value="1"/>
</dbReference>
<keyword evidence="6 7" id="KW-0694">RNA-binding</keyword>
<name>A0A0R1UHK0_9LACO</name>
<dbReference type="InterPro" id="IPR029063">
    <property type="entry name" value="SAM-dependent_MTases_sf"/>
</dbReference>
<dbReference type="InterPro" id="IPR027391">
    <property type="entry name" value="Nol1_Nop2_Fmu_2"/>
</dbReference>
<dbReference type="PROSITE" id="PS01153">
    <property type="entry name" value="NOL1_NOP2_SUN"/>
    <property type="match status" value="1"/>
</dbReference>
<dbReference type="EMBL" id="AZFK01000036">
    <property type="protein sequence ID" value="KRL90146.1"/>
    <property type="molecule type" value="Genomic_DNA"/>
</dbReference>
<dbReference type="Proteomes" id="UP000050816">
    <property type="component" value="Unassembled WGS sequence"/>
</dbReference>
<evidence type="ECO:0000256" key="4">
    <source>
        <dbReference type="ARBA" id="ARBA00022679"/>
    </source>
</evidence>
<feature type="binding site" evidence="7">
    <location>
        <position position="146"/>
    </location>
    <ligand>
        <name>S-adenosyl-L-methionine</name>
        <dbReference type="ChEBI" id="CHEBI:59789"/>
    </ligand>
</feature>
<dbReference type="GO" id="GO:0008173">
    <property type="term" value="F:RNA methyltransferase activity"/>
    <property type="evidence" value="ECO:0007669"/>
    <property type="project" value="InterPro"/>
</dbReference>
<dbReference type="InterPro" id="IPR031341">
    <property type="entry name" value="Methyltr_RsmF_N"/>
</dbReference>
<protein>
    <submittedName>
        <fullName evidence="9">Fmu domain-containing protein</fullName>
    </submittedName>
</protein>
<dbReference type="InterPro" id="IPR001678">
    <property type="entry name" value="MeTrfase_RsmB-F_NOP2_dom"/>
</dbReference>
<dbReference type="AlphaFoldDB" id="A0A0R1UHK0"/>
<comment type="similarity">
    <text evidence="1 7">Belongs to the class I-like SAM-binding methyltransferase superfamily. RsmB/NOP family.</text>
</comment>
<dbReference type="PATRIC" id="fig|1423760.3.peg.1490"/>
<keyword evidence="4 7" id="KW-0808">Transferase</keyword>
<dbReference type="Pfam" id="PF17126">
    <property type="entry name" value="RsmF_methylt_CI"/>
    <property type="match status" value="1"/>
</dbReference>
<feature type="active site" description="Nucleophile" evidence="7">
    <location>
        <position position="244"/>
    </location>
</feature>
<evidence type="ECO:0000256" key="5">
    <source>
        <dbReference type="ARBA" id="ARBA00022691"/>
    </source>
</evidence>
<evidence type="ECO:0000256" key="6">
    <source>
        <dbReference type="ARBA" id="ARBA00022884"/>
    </source>
</evidence>
<evidence type="ECO:0000256" key="2">
    <source>
        <dbReference type="ARBA" id="ARBA00022490"/>
    </source>
</evidence>
<dbReference type="PANTHER" id="PTHR22807:SF30">
    <property type="entry name" value="28S RRNA (CYTOSINE(4447)-C(5))-METHYLTRANSFERASE-RELATED"/>
    <property type="match status" value="1"/>
</dbReference>
<feature type="binding site" evidence="7">
    <location>
        <begin position="122"/>
        <end position="128"/>
    </location>
    <ligand>
        <name>S-adenosyl-L-methionine</name>
        <dbReference type="ChEBI" id="CHEBI:59789"/>
    </ligand>
</feature>
<evidence type="ECO:0000313" key="10">
    <source>
        <dbReference type="Proteomes" id="UP000050816"/>
    </source>
</evidence>
<dbReference type="CDD" id="cd21147">
    <property type="entry name" value="RsmF_methylt_CTD1"/>
    <property type="match status" value="1"/>
</dbReference>
<evidence type="ECO:0000256" key="3">
    <source>
        <dbReference type="ARBA" id="ARBA00022603"/>
    </source>
</evidence>
<dbReference type="InterPro" id="IPR031340">
    <property type="entry name" value="RsmF_methylt_CI"/>
</dbReference>
<dbReference type="Pfam" id="PF01189">
    <property type="entry name" value="Methyltr_RsmB-F"/>
    <property type="match status" value="1"/>
</dbReference>
<comment type="caution">
    <text evidence="9">The sequence shown here is derived from an EMBL/GenBank/DDBJ whole genome shotgun (WGS) entry which is preliminary data.</text>
</comment>
<sequence>MKQGGTMDRKLIWKERCNLQLPAAFIEKYQHLLGAEAPAFLATFDQPSQSGFRTNPLKNGQPTASIAAASGPTTHVKNGWFGKVNGKSLDHVTGWVYSQEPSAMTVGEVVAPQPGERVLDLCAAPGGKSTHLLAQMHDTGLLVANEIFSKRAKILAENLERWGAKNAVVTNEAPDQLAPHFSQFFDRILVDAPCSGEGMFRKEPAGIEYWTPTYPAECANRQKKILASALTMLKPGGTLVYSTCTFAPEEDEQVIAWLLKEYPHLALVPIEKTAGMDDGRPAWADGNPALTKTCRLFPHHFAGEGHFIAKLVDQRPAPAPKPARKNKKRQTNGALRLSKAEFALVQAWFDQVVPSFELERLVKFGDQVYAVPTAMPTLNGLSVLRPGLHLGTLKKRRFEPALALALALAPEQVTKRVALTMEQWRAYVHGEALPFEAPDGWALVVCQNHSCGWGKVANRILKNFYPKGLRF</sequence>
<feature type="domain" description="SAM-dependent MTase RsmB/NOP-type" evidence="8">
    <location>
        <begin position="29"/>
        <end position="314"/>
    </location>
</feature>
<keyword evidence="5 7" id="KW-0949">S-adenosyl-L-methionine</keyword>
<gene>
    <name evidence="9" type="ORF">FC43_GL001419</name>
</gene>
<reference evidence="9 10" key="1">
    <citation type="journal article" date="2015" name="Genome Announc.">
        <title>Expanding the biotechnology potential of lactobacilli through comparative genomics of 213 strains and associated genera.</title>
        <authorList>
            <person name="Sun Z."/>
            <person name="Harris H.M."/>
            <person name="McCann A."/>
            <person name="Guo C."/>
            <person name="Argimon S."/>
            <person name="Zhang W."/>
            <person name="Yang X."/>
            <person name="Jeffery I.B."/>
            <person name="Cooney J.C."/>
            <person name="Kagawa T.F."/>
            <person name="Liu W."/>
            <person name="Song Y."/>
            <person name="Salvetti E."/>
            <person name="Wrobel A."/>
            <person name="Rasinkangas P."/>
            <person name="Parkhill J."/>
            <person name="Rea M.C."/>
            <person name="O'Sullivan O."/>
            <person name="Ritari J."/>
            <person name="Douillard F.P."/>
            <person name="Paul Ross R."/>
            <person name="Yang R."/>
            <person name="Briner A.E."/>
            <person name="Felis G.E."/>
            <person name="de Vos W.M."/>
            <person name="Barrangou R."/>
            <person name="Klaenhammer T.R."/>
            <person name="Caufield P.W."/>
            <person name="Cui Y."/>
            <person name="Zhang H."/>
            <person name="O'Toole P.W."/>
        </authorList>
    </citation>
    <scope>NUCLEOTIDE SEQUENCE [LARGE SCALE GENOMIC DNA]</scope>
    <source>
        <strain evidence="9 10">DSM 15946</strain>
    </source>
</reference>
<evidence type="ECO:0000313" key="9">
    <source>
        <dbReference type="EMBL" id="KRL90146.1"/>
    </source>
</evidence>
<keyword evidence="2" id="KW-0963">Cytoplasm</keyword>
<dbReference type="PANTHER" id="PTHR22807">
    <property type="entry name" value="NOP2 YEAST -RELATED NOL1/NOP2/FMU SUN DOMAIN-CONTAINING"/>
    <property type="match status" value="1"/>
</dbReference>
<feature type="binding site" evidence="7">
    <location>
        <position position="191"/>
    </location>
    <ligand>
        <name>S-adenosyl-L-methionine</name>
        <dbReference type="ChEBI" id="CHEBI:59789"/>
    </ligand>
</feature>
<dbReference type="GO" id="GO:0001510">
    <property type="term" value="P:RNA methylation"/>
    <property type="evidence" value="ECO:0007669"/>
    <property type="project" value="InterPro"/>
</dbReference>
<accession>A0A0R1UHK0</accession>
<evidence type="ECO:0000259" key="8">
    <source>
        <dbReference type="PROSITE" id="PS51686"/>
    </source>
</evidence>
<proteinExistence type="inferred from homology"/>
<dbReference type="InterPro" id="IPR049560">
    <property type="entry name" value="MeTrfase_RsmB-F_NOP2_cat"/>
</dbReference>
<dbReference type="PRINTS" id="PR02008">
    <property type="entry name" value="RCMTFAMILY"/>
</dbReference>
<keyword evidence="3 7" id="KW-0489">Methyltransferase</keyword>
<organism evidence="9 10">
    <name type="scientific">Limosilactobacillus ingluviei DSM 15946</name>
    <dbReference type="NCBI Taxonomy" id="1423760"/>
    <lineage>
        <taxon>Bacteria</taxon>
        <taxon>Bacillati</taxon>
        <taxon>Bacillota</taxon>
        <taxon>Bacilli</taxon>
        <taxon>Lactobacillales</taxon>
        <taxon>Lactobacillaceae</taxon>
        <taxon>Limosilactobacillus</taxon>
    </lineage>
</organism>
<dbReference type="Gene3D" id="3.40.50.150">
    <property type="entry name" value="Vaccinia Virus protein VP39"/>
    <property type="match status" value="1"/>
</dbReference>
<dbReference type="InterPro" id="IPR018314">
    <property type="entry name" value="RsmB/NOL1/NOP2-like_CS"/>
</dbReference>
<comment type="caution">
    <text evidence="7">Lacks conserved residue(s) required for the propagation of feature annotation.</text>
</comment>
<dbReference type="Pfam" id="PF13636">
    <property type="entry name" value="Methyltranf_PUA"/>
    <property type="match status" value="1"/>
</dbReference>
<dbReference type="Gene3D" id="3.30.70.1170">
    <property type="entry name" value="Sun protein, domain 3"/>
    <property type="match status" value="1"/>
</dbReference>